<dbReference type="GO" id="GO:0003700">
    <property type="term" value="F:DNA-binding transcription factor activity"/>
    <property type="evidence" value="ECO:0007669"/>
    <property type="project" value="TreeGrafter"/>
</dbReference>
<evidence type="ECO:0000259" key="3">
    <source>
        <dbReference type="PROSITE" id="PS50977"/>
    </source>
</evidence>
<dbReference type="GO" id="GO:0000976">
    <property type="term" value="F:transcription cis-regulatory region binding"/>
    <property type="evidence" value="ECO:0007669"/>
    <property type="project" value="TreeGrafter"/>
</dbReference>
<feature type="domain" description="HTH tetR-type" evidence="3">
    <location>
        <begin position="16"/>
        <end position="76"/>
    </location>
</feature>
<dbReference type="InterPro" id="IPR001647">
    <property type="entry name" value="HTH_TetR"/>
</dbReference>
<comment type="caution">
    <text evidence="4">The sequence shown here is derived from an EMBL/GenBank/DDBJ whole genome shotgun (WGS) entry which is preliminary data.</text>
</comment>
<reference evidence="4" key="1">
    <citation type="submission" date="2021-01" db="EMBL/GenBank/DDBJ databases">
        <title>Whole genome shotgun sequence of Planobispora rosea NBRC 15558.</title>
        <authorList>
            <person name="Komaki H."/>
            <person name="Tamura T."/>
        </authorList>
    </citation>
    <scope>NUCLEOTIDE SEQUENCE</scope>
    <source>
        <strain evidence="4">NBRC 15558</strain>
    </source>
</reference>
<dbReference type="AlphaFoldDB" id="A0A8J3S320"/>
<feature type="DNA-binding region" description="H-T-H motif" evidence="2">
    <location>
        <begin position="39"/>
        <end position="58"/>
    </location>
</feature>
<dbReference type="InterPro" id="IPR039536">
    <property type="entry name" value="TetR_C_Proteobacteria"/>
</dbReference>
<name>A0A8J3S320_PLARO</name>
<dbReference type="Pfam" id="PF00440">
    <property type="entry name" value="TetR_N"/>
    <property type="match status" value="1"/>
</dbReference>
<dbReference type="EMBL" id="BOOI01000050">
    <property type="protein sequence ID" value="GIH86827.1"/>
    <property type="molecule type" value="Genomic_DNA"/>
</dbReference>
<dbReference type="Proteomes" id="UP000655044">
    <property type="component" value="Unassembled WGS sequence"/>
</dbReference>
<evidence type="ECO:0000256" key="1">
    <source>
        <dbReference type="ARBA" id="ARBA00023125"/>
    </source>
</evidence>
<dbReference type="InterPro" id="IPR009057">
    <property type="entry name" value="Homeodomain-like_sf"/>
</dbReference>
<keyword evidence="1 2" id="KW-0238">DNA-binding</keyword>
<dbReference type="PANTHER" id="PTHR30055">
    <property type="entry name" value="HTH-TYPE TRANSCRIPTIONAL REGULATOR RUTR"/>
    <property type="match status" value="1"/>
</dbReference>
<dbReference type="InterPro" id="IPR050109">
    <property type="entry name" value="HTH-type_TetR-like_transc_reg"/>
</dbReference>
<gene>
    <name evidence="4" type="ORF">Pro02_52350</name>
</gene>
<dbReference type="PANTHER" id="PTHR30055:SF146">
    <property type="entry name" value="HTH-TYPE TRANSCRIPTIONAL DUAL REGULATOR CECR"/>
    <property type="match status" value="1"/>
</dbReference>
<dbReference type="Gene3D" id="1.10.10.60">
    <property type="entry name" value="Homeodomain-like"/>
    <property type="match status" value="1"/>
</dbReference>
<proteinExistence type="predicted"/>
<evidence type="ECO:0000313" key="5">
    <source>
        <dbReference type="Proteomes" id="UP000655044"/>
    </source>
</evidence>
<sequence>MTGQSRRGRPRSGEQAARRQAALDAALAELVEHGLEGMTMQAVAVRAGSSKESLYTWFGNRHGLLAALIQRQSEQVNAAVTAALEHPAEPRATLAAIAENLLGLLAGDASVALNRAAMASGELSELLLRHGRHTTGPLVEAYLGRLATEGSLRIDDPAEAFRLLYGLTVRDVQIRVLLGERPPSAEDVRADARTAVDRFLALTGAGAGGGQ</sequence>
<accession>A0A8J3S320</accession>
<dbReference type="Gene3D" id="1.10.357.10">
    <property type="entry name" value="Tetracycline Repressor, domain 2"/>
    <property type="match status" value="1"/>
</dbReference>
<dbReference type="SUPFAM" id="SSF46689">
    <property type="entry name" value="Homeodomain-like"/>
    <property type="match status" value="1"/>
</dbReference>
<organism evidence="4 5">
    <name type="scientific">Planobispora rosea</name>
    <dbReference type="NCBI Taxonomy" id="35762"/>
    <lineage>
        <taxon>Bacteria</taxon>
        <taxon>Bacillati</taxon>
        <taxon>Actinomycetota</taxon>
        <taxon>Actinomycetes</taxon>
        <taxon>Streptosporangiales</taxon>
        <taxon>Streptosporangiaceae</taxon>
        <taxon>Planobispora</taxon>
    </lineage>
</organism>
<evidence type="ECO:0000256" key="2">
    <source>
        <dbReference type="PROSITE-ProRule" id="PRU00335"/>
    </source>
</evidence>
<dbReference type="Pfam" id="PF14246">
    <property type="entry name" value="TetR_C_7"/>
    <property type="match status" value="1"/>
</dbReference>
<keyword evidence="5" id="KW-1185">Reference proteome</keyword>
<dbReference type="PROSITE" id="PS50977">
    <property type="entry name" value="HTH_TETR_2"/>
    <property type="match status" value="1"/>
</dbReference>
<dbReference type="RefSeq" id="WP_068921103.1">
    <property type="nucleotide sequence ID" value="NZ_BMQP01000055.1"/>
</dbReference>
<evidence type="ECO:0000313" key="4">
    <source>
        <dbReference type="EMBL" id="GIH86827.1"/>
    </source>
</evidence>
<protein>
    <recommendedName>
        <fullName evidence="3">HTH tetR-type domain-containing protein</fullName>
    </recommendedName>
</protein>